<evidence type="ECO:0000313" key="2">
    <source>
        <dbReference type="EMBL" id="KAF7683524.1"/>
    </source>
</evidence>
<comment type="caution">
    <text evidence="2">The sequence shown here is derived from an EMBL/GenBank/DDBJ whole genome shotgun (WGS) entry which is preliminary data.</text>
</comment>
<name>A0ABQ7HZG0_9MICR</name>
<dbReference type="EMBL" id="SBIQ01000078">
    <property type="protein sequence ID" value="KAF7683524.1"/>
    <property type="molecule type" value="Genomic_DNA"/>
</dbReference>
<keyword evidence="3" id="KW-1185">Reference proteome</keyword>
<feature type="signal peptide" evidence="1">
    <location>
        <begin position="1"/>
        <end position="18"/>
    </location>
</feature>
<dbReference type="Proteomes" id="UP001516464">
    <property type="component" value="Unassembled WGS sequence"/>
</dbReference>
<gene>
    <name evidence="2" type="ORF">TCON_1270</name>
</gene>
<reference evidence="2 3" key="1">
    <citation type="submission" date="2019-01" db="EMBL/GenBank/DDBJ databases">
        <title>Genomes sequencing and comparative genomics of infectious freshwater microsporidia, Cucumispora dikerogammari and Thelohania contejeani.</title>
        <authorList>
            <person name="Cormier A."/>
            <person name="Giraud I."/>
            <person name="Wattier R."/>
            <person name="Teixeira M."/>
            <person name="Grandjean F."/>
            <person name="Rigaud T."/>
            <person name="Cordaux R."/>
        </authorList>
    </citation>
    <scope>NUCLEOTIDE SEQUENCE [LARGE SCALE GENOMIC DNA]</scope>
    <source>
        <strain evidence="2">T1</strain>
        <tissue evidence="2">Spores</tissue>
    </source>
</reference>
<sequence length="370" mass="43718">MPLNLLLGFLLIDFLINASREHRYEIIYDKNEIKMFFESIDESYNIKLSSEVKGFDNVLLLKERLKSMNNIIDDISKENTISYYLVKIYEECDYDHLIVDQSSISIIDNLNNKAMFFENNSIQTIYIKIPDFKNQILFLLPVDINLINKENKYYLNISGVNIRKNKLNIEKLKIEYDKNISKNINFYSGIIYNDLRHGLEKIKKKDEFNDIISNVSLNSANWLTSEKIILGFNKNKYNIFLKETLQREVKKLLDYIIDNIFNEVKYIGDLNYLIMNAIKEYDEVDINIYELFDLCLTICYEPTIHNSGQWILMSSDLEDSLKERYQEKVDIKKIFVRLISEIITTKTSSIIKCLDTQPEELKIELLINKS</sequence>
<evidence type="ECO:0000313" key="3">
    <source>
        <dbReference type="Proteomes" id="UP001516464"/>
    </source>
</evidence>
<proteinExistence type="predicted"/>
<keyword evidence="1" id="KW-0732">Signal</keyword>
<protein>
    <submittedName>
        <fullName evidence="2">Uncharacterized protein</fullName>
    </submittedName>
</protein>
<accession>A0ABQ7HZG0</accession>
<feature type="chain" id="PRO_5045867721" evidence="1">
    <location>
        <begin position="19"/>
        <end position="370"/>
    </location>
</feature>
<organism evidence="2 3">
    <name type="scientific">Astathelohania contejeani</name>
    <dbReference type="NCBI Taxonomy" id="164912"/>
    <lineage>
        <taxon>Eukaryota</taxon>
        <taxon>Fungi</taxon>
        <taxon>Fungi incertae sedis</taxon>
        <taxon>Microsporidia</taxon>
        <taxon>Astathelohaniidae</taxon>
        <taxon>Astathelohania</taxon>
    </lineage>
</organism>
<evidence type="ECO:0000256" key="1">
    <source>
        <dbReference type="SAM" id="SignalP"/>
    </source>
</evidence>